<dbReference type="Gene3D" id="1.10.530.10">
    <property type="match status" value="1"/>
</dbReference>
<name>A0A6J6PGD3_9ZZZZ</name>
<dbReference type="EMBL" id="CAEZWS010000027">
    <property type="protein sequence ID" value="CAB4664371.1"/>
    <property type="molecule type" value="Genomic_DNA"/>
</dbReference>
<evidence type="ECO:0000313" key="9">
    <source>
        <dbReference type="EMBL" id="CAB5005646.1"/>
    </source>
</evidence>
<evidence type="ECO:0000313" key="5">
    <source>
        <dbReference type="EMBL" id="CAB4809841.1"/>
    </source>
</evidence>
<evidence type="ECO:0000313" key="1">
    <source>
        <dbReference type="EMBL" id="CAB4595506.1"/>
    </source>
</evidence>
<dbReference type="EMBL" id="CAFBOE010000043">
    <property type="protein sequence ID" value="CAB4974118.1"/>
    <property type="molecule type" value="Genomic_DNA"/>
</dbReference>
<sequence length="194" mass="21686">MARSLRRFCTWTTSAWLSVLALVFIASVQPSAYGLEFPTTTHVSVADAFDLTVSPTAAVGNNMVGENQTPTIISSNELAMVSLVSKSVEMARTPTGAKVVAKGIMSSEYGWNNYQYSCLQTLWTRESHWNYKAHNKRSGAHGIAQALPAIKMEVIATDWRTNPMTQIRWGLHYIDLRYSTPCNALAKFKRSHYY</sequence>
<organism evidence="3">
    <name type="scientific">freshwater metagenome</name>
    <dbReference type="NCBI Taxonomy" id="449393"/>
    <lineage>
        <taxon>unclassified sequences</taxon>
        <taxon>metagenomes</taxon>
        <taxon>ecological metagenomes</taxon>
    </lineage>
</organism>
<evidence type="ECO:0000313" key="3">
    <source>
        <dbReference type="EMBL" id="CAB4695825.1"/>
    </source>
</evidence>
<dbReference type="SUPFAM" id="SSF53955">
    <property type="entry name" value="Lysozyme-like"/>
    <property type="match status" value="1"/>
</dbReference>
<dbReference type="AlphaFoldDB" id="A0A6J6PGD3"/>
<evidence type="ECO:0000313" key="8">
    <source>
        <dbReference type="EMBL" id="CAB4974118.1"/>
    </source>
</evidence>
<gene>
    <name evidence="1" type="ORF">UFOPK1773_01074</name>
    <name evidence="2" type="ORF">UFOPK2288_00677</name>
    <name evidence="3" type="ORF">UFOPK2589_00544</name>
    <name evidence="4" type="ORF">UFOPK2931_00688</name>
    <name evidence="5" type="ORF">UFOPK3056_00974</name>
    <name evidence="6" type="ORF">UFOPK3287_00504</name>
    <name evidence="7" type="ORF">UFOPK3558_00649</name>
    <name evidence="8" type="ORF">UFOPK3916_00627</name>
    <name evidence="9" type="ORF">UFOPK4074_00356</name>
</gene>
<reference evidence="3" key="1">
    <citation type="submission" date="2020-05" db="EMBL/GenBank/DDBJ databases">
        <authorList>
            <person name="Chiriac C."/>
            <person name="Salcher M."/>
            <person name="Ghai R."/>
            <person name="Kavagutti S V."/>
        </authorList>
    </citation>
    <scope>NUCLEOTIDE SEQUENCE</scope>
</reference>
<evidence type="ECO:0000313" key="6">
    <source>
        <dbReference type="EMBL" id="CAB4849261.1"/>
    </source>
</evidence>
<evidence type="ECO:0000313" key="2">
    <source>
        <dbReference type="EMBL" id="CAB4664371.1"/>
    </source>
</evidence>
<accession>A0A6J6PGD3</accession>
<dbReference type="EMBL" id="CAEZZZ010000035">
    <property type="protein sequence ID" value="CAB4779610.1"/>
    <property type="molecule type" value="Genomic_DNA"/>
</dbReference>
<dbReference type="InterPro" id="IPR023346">
    <property type="entry name" value="Lysozyme-like_dom_sf"/>
</dbReference>
<dbReference type="EMBL" id="CAFBJH010000021">
    <property type="protein sequence ID" value="CAB4849261.1"/>
    <property type="molecule type" value="Genomic_DNA"/>
</dbReference>
<protein>
    <submittedName>
        <fullName evidence="3">Unannotated protein</fullName>
    </submittedName>
</protein>
<evidence type="ECO:0000313" key="4">
    <source>
        <dbReference type="EMBL" id="CAB4779610.1"/>
    </source>
</evidence>
<dbReference type="EMBL" id="CAEZUA010000086">
    <property type="protein sequence ID" value="CAB4595506.1"/>
    <property type="molecule type" value="Genomic_DNA"/>
</dbReference>
<dbReference type="EMBL" id="CAFBPG010000018">
    <property type="protein sequence ID" value="CAB5005646.1"/>
    <property type="molecule type" value="Genomic_DNA"/>
</dbReference>
<proteinExistence type="predicted"/>
<dbReference type="EMBL" id="CAFAAR010000118">
    <property type="protein sequence ID" value="CAB4809841.1"/>
    <property type="molecule type" value="Genomic_DNA"/>
</dbReference>
<evidence type="ECO:0000313" key="7">
    <source>
        <dbReference type="EMBL" id="CAB4900341.1"/>
    </source>
</evidence>
<dbReference type="EMBL" id="CAFBMI010000046">
    <property type="protein sequence ID" value="CAB4900341.1"/>
    <property type="molecule type" value="Genomic_DNA"/>
</dbReference>
<dbReference type="EMBL" id="CAEZXT010000024">
    <property type="protein sequence ID" value="CAB4695825.1"/>
    <property type="molecule type" value="Genomic_DNA"/>
</dbReference>